<feature type="domain" description="Helicase C-terminal" evidence="10">
    <location>
        <begin position="267"/>
        <end position="442"/>
    </location>
</feature>
<proteinExistence type="inferred from homology"/>
<sequence length="466" mass="50932">MMLRTIAQGRCGGAISRQWLKQPFHSLGLNPTLVDALKKSGIETPSQVQCLAIPMILDKARPDVIVGAETGSGKTLTYVLPLLERLASSPSSSTERPKLRKPVAVIMVPNQELVKQIESVVRMCDPSLHLACLTKTHPIPRHAAVVVGTPKAILQHASPKDLEFVETIVVDEADMLLGGGFERDTKQVLGVIRNQPLLAAHLNVFVDDYDAGAAESAVTKARHGRQTIFSAATIPTYGRLAVSEYLKHKFPHAEYAITDQFHRTVPTLDQSFLHLDDESTAARQALLLEILKKDTSTGGCTLVFTDSVASAKNVHAFLQDEGIACTMLHKEIPREERSAVLTSQSSDPSEKQIIVATDIAARGLDLRHVHHVIQYEFATNVVAHIHRIGRTARGGSTGKVTNIVTPANALVYKEIAAAGARGALTEGFSRRRSLRKKFKKVAREGQRDRDSDSSPRSTARLPRSFR</sequence>
<comment type="catalytic activity">
    <reaction evidence="7">
        <text>ATP + H2O = ADP + phosphate + H(+)</text>
        <dbReference type="Rhea" id="RHEA:13065"/>
        <dbReference type="ChEBI" id="CHEBI:15377"/>
        <dbReference type="ChEBI" id="CHEBI:15378"/>
        <dbReference type="ChEBI" id="CHEBI:30616"/>
        <dbReference type="ChEBI" id="CHEBI:43474"/>
        <dbReference type="ChEBI" id="CHEBI:456216"/>
        <dbReference type="EC" id="3.6.4.13"/>
    </reaction>
</comment>
<evidence type="ECO:0000256" key="4">
    <source>
        <dbReference type="ARBA" id="ARBA00022840"/>
    </source>
</evidence>
<dbReference type="PROSITE" id="PS51192">
    <property type="entry name" value="HELICASE_ATP_BIND_1"/>
    <property type="match status" value="1"/>
</dbReference>
<dbReference type="InterPro" id="IPR014001">
    <property type="entry name" value="Helicase_ATP-bd"/>
</dbReference>
<evidence type="ECO:0000256" key="2">
    <source>
        <dbReference type="ARBA" id="ARBA00022801"/>
    </source>
</evidence>
<dbReference type="PANTHER" id="PTHR24031">
    <property type="entry name" value="RNA HELICASE"/>
    <property type="match status" value="1"/>
</dbReference>
<keyword evidence="14" id="KW-1185">Reference proteome</keyword>
<comment type="function">
    <text evidence="7">RNA helicase.</text>
</comment>
<keyword evidence="4 7" id="KW-0067">ATP-binding</keyword>
<dbReference type="SUPFAM" id="SSF52540">
    <property type="entry name" value="P-loop containing nucleoside triphosphate hydrolases"/>
    <property type="match status" value="1"/>
</dbReference>
<dbReference type="EMBL" id="VJMH01007434">
    <property type="protein sequence ID" value="KAF0683273.1"/>
    <property type="molecule type" value="Genomic_DNA"/>
</dbReference>
<reference evidence="12" key="2">
    <citation type="submission" date="2019-06" db="EMBL/GenBank/DDBJ databases">
        <title>Genomics analysis of Aphanomyces spp. identifies a new class of oomycete effector associated with host adaptation.</title>
        <authorList>
            <person name="Gaulin E."/>
        </authorList>
    </citation>
    <scope>NUCLEOTIDE SEQUENCE</scope>
    <source>
        <strain evidence="12">CBS 578.67</strain>
    </source>
</reference>
<comment type="domain">
    <text evidence="7">The Q motif is unique to and characteristic of the DEAD box family of RNA helicases and controls ATP binding and hydrolysis.</text>
</comment>
<dbReference type="InterPro" id="IPR011545">
    <property type="entry name" value="DEAD/DEAH_box_helicase_dom"/>
</dbReference>
<evidence type="ECO:0000256" key="6">
    <source>
        <dbReference type="PROSITE-ProRule" id="PRU00552"/>
    </source>
</evidence>
<keyword evidence="5 7" id="KW-0694">RNA-binding</keyword>
<keyword evidence="1 7" id="KW-0547">Nucleotide-binding</keyword>
<dbReference type="Pfam" id="PF00271">
    <property type="entry name" value="Helicase_C"/>
    <property type="match status" value="1"/>
</dbReference>
<protein>
    <recommendedName>
        <fullName evidence="7">ATP-dependent RNA helicase</fullName>
        <ecNumber evidence="7">3.6.4.13</ecNumber>
    </recommendedName>
</protein>
<organism evidence="13 14">
    <name type="scientific">Aphanomyces stellatus</name>
    <dbReference type="NCBI Taxonomy" id="120398"/>
    <lineage>
        <taxon>Eukaryota</taxon>
        <taxon>Sar</taxon>
        <taxon>Stramenopiles</taxon>
        <taxon>Oomycota</taxon>
        <taxon>Saprolegniomycetes</taxon>
        <taxon>Saprolegniales</taxon>
        <taxon>Verrucalvaceae</taxon>
        <taxon>Aphanomyces</taxon>
    </lineage>
</organism>
<evidence type="ECO:0000259" key="10">
    <source>
        <dbReference type="PROSITE" id="PS51194"/>
    </source>
</evidence>
<dbReference type="CDD" id="cd18787">
    <property type="entry name" value="SF2_C_DEAD"/>
    <property type="match status" value="1"/>
</dbReference>
<dbReference type="CDD" id="cd00268">
    <property type="entry name" value="DEADc"/>
    <property type="match status" value="1"/>
</dbReference>
<dbReference type="EC" id="3.6.4.13" evidence="7"/>
<dbReference type="Proteomes" id="UP000332933">
    <property type="component" value="Unassembled WGS sequence"/>
</dbReference>
<comment type="similarity">
    <text evidence="7">Belongs to the DEAD box helicase family.</text>
</comment>
<dbReference type="SMART" id="SM00487">
    <property type="entry name" value="DEXDc"/>
    <property type="match status" value="1"/>
</dbReference>
<feature type="region of interest" description="Disordered" evidence="8">
    <location>
        <begin position="435"/>
        <end position="466"/>
    </location>
</feature>
<dbReference type="InterPro" id="IPR014014">
    <property type="entry name" value="RNA_helicase_DEAD_Q_motif"/>
</dbReference>
<keyword evidence="3 7" id="KW-0347">Helicase</keyword>
<dbReference type="InterPro" id="IPR001650">
    <property type="entry name" value="Helicase_C-like"/>
</dbReference>
<dbReference type="PROSITE" id="PS51194">
    <property type="entry name" value="HELICASE_CTER"/>
    <property type="match status" value="1"/>
</dbReference>
<accession>A0A485LR53</accession>
<name>A0A485LR53_9STRA</name>
<dbReference type="GO" id="GO:0005524">
    <property type="term" value="F:ATP binding"/>
    <property type="evidence" value="ECO:0007669"/>
    <property type="project" value="UniProtKB-UniRule"/>
</dbReference>
<dbReference type="Gene3D" id="3.40.50.300">
    <property type="entry name" value="P-loop containing nucleotide triphosphate hydrolases"/>
    <property type="match status" value="2"/>
</dbReference>
<evidence type="ECO:0000313" key="13">
    <source>
        <dbReference type="EMBL" id="VFU01342.1"/>
    </source>
</evidence>
<dbReference type="AlphaFoldDB" id="A0A485LR53"/>
<dbReference type="EMBL" id="CAADRA010007460">
    <property type="protein sequence ID" value="VFU01342.1"/>
    <property type="molecule type" value="Genomic_DNA"/>
</dbReference>
<keyword evidence="2 7" id="KW-0378">Hydrolase</keyword>
<evidence type="ECO:0000256" key="1">
    <source>
        <dbReference type="ARBA" id="ARBA00022741"/>
    </source>
</evidence>
<evidence type="ECO:0000256" key="8">
    <source>
        <dbReference type="SAM" id="MobiDB-lite"/>
    </source>
</evidence>
<reference evidence="13 14" key="1">
    <citation type="submission" date="2019-03" db="EMBL/GenBank/DDBJ databases">
        <authorList>
            <person name="Gaulin E."/>
            <person name="Dumas B."/>
        </authorList>
    </citation>
    <scope>NUCLEOTIDE SEQUENCE [LARGE SCALE GENOMIC DNA]</scope>
    <source>
        <strain evidence="13">CBS 568.67</strain>
    </source>
</reference>
<evidence type="ECO:0000256" key="5">
    <source>
        <dbReference type="ARBA" id="ARBA00022884"/>
    </source>
</evidence>
<dbReference type="PROSITE" id="PS51195">
    <property type="entry name" value="Q_MOTIF"/>
    <property type="match status" value="1"/>
</dbReference>
<feature type="domain" description="DEAD-box RNA helicase Q" evidence="11">
    <location>
        <begin position="22"/>
        <end position="50"/>
    </location>
</feature>
<evidence type="ECO:0000256" key="3">
    <source>
        <dbReference type="ARBA" id="ARBA00022806"/>
    </source>
</evidence>
<evidence type="ECO:0000256" key="7">
    <source>
        <dbReference type="RuleBase" id="RU365068"/>
    </source>
</evidence>
<dbReference type="GO" id="GO:0003724">
    <property type="term" value="F:RNA helicase activity"/>
    <property type="evidence" value="ECO:0007669"/>
    <property type="project" value="UniProtKB-EC"/>
</dbReference>
<dbReference type="InterPro" id="IPR044742">
    <property type="entry name" value="DEAD/DEAH_RhlB"/>
</dbReference>
<feature type="domain" description="Helicase ATP-binding" evidence="9">
    <location>
        <begin position="55"/>
        <end position="252"/>
    </location>
</feature>
<gene>
    <name evidence="13" type="primary">Aste57867_24705</name>
    <name evidence="12" type="ORF">As57867_024627</name>
    <name evidence="13" type="ORF">ASTE57867_24705</name>
</gene>
<dbReference type="Pfam" id="PF00270">
    <property type="entry name" value="DEAD"/>
    <property type="match status" value="1"/>
</dbReference>
<dbReference type="OrthoDB" id="10256233at2759"/>
<dbReference type="InterPro" id="IPR027417">
    <property type="entry name" value="P-loop_NTPase"/>
</dbReference>
<dbReference type="GO" id="GO:0003723">
    <property type="term" value="F:RNA binding"/>
    <property type="evidence" value="ECO:0007669"/>
    <property type="project" value="UniProtKB-UniRule"/>
</dbReference>
<evidence type="ECO:0000259" key="9">
    <source>
        <dbReference type="PROSITE" id="PS51192"/>
    </source>
</evidence>
<evidence type="ECO:0000313" key="12">
    <source>
        <dbReference type="EMBL" id="KAF0683273.1"/>
    </source>
</evidence>
<feature type="short sequence motif" description="Q motif" evidence="6">
    <location>
        <begin position="22"/>
        <end position="50"/>
    </location>
</feature>
<evidence type="ECO:0000259" key="11">
    <source>
        <dbReference type="PROSITE" id="PS51195"/>
    </source>
</evidence>
<dbReference type="SMART" id="SM00490">
    <property type="entry name" value="HELICc"/>
    <property type="match status" value="1"/>
</dbReference>
<dbReference type="GO" id="GO:0016787">
    <property type="term" value="F:hydrolase activity"/>
    <property type="evidence" value="ECO:0007669"/>
    <property type="project" value="UniProtKB-KW"/>
</dbReference>
<evidence type="ECO:0000313" key="14">
    <source>
        <dbReference type="Proteomes" id="UP000332933"/>
    </source>
</evidence>
<feature type="compositionally biased region" description="Basic and acidic residues" evidence="8">
    <location>
        <begin position="441"/>
        <end position="453"/>
    </location>
</feature>